<organism evidence="3">
    <name type="scientific">Micromonas pusilla (strain CCMP1545)</name>
    <name type="common">Picoplanktonic green alga</name>
    <dbReference type="NCBI Taxonomy" id="564608"/>
    <lineage>
        <taxon>Eukaryota</taxon>
        <taxon>Viridiplantae</taxon>
        <taxon>Chlorophyta</taxon>
        <taxon>Mamiellophyceae</taxon>
        <taxon>Mamiellales</taxon>
        <taxon>Mamiellaceae</taxon>
        <taxon>Micromonas</taxon>
    </lineage>
</organism>
<evidence type="ECO:0000313" key="2">
    <source>
        <dbReference type="EMBL" id="EEH55014.1"/>
    </source>
</evidence>
<protein>
    <submittedName>
        <fullName evidence="2">Predicted protein</fullName>
    </submittedName>
</protein>
<evidence type="ECO:0000259" key="1">
    <source>
        <dbReference type="Pfam" id="PF14311"/>
    </source>
</evidence>
<dbReference type="OrthoDB" id="501164at2759"/>
<dbReference type="PANTHER" id="PTHR37317">
    <property type="entry name" value="BLR8090 PROTEIN"/>
    <property type="match status" value="1"/>
</dbReference>
<sequence length="174" mass="20532">MRRPIRRGKPFEEWCDENGERGARLFREYHSKKMKKTEVSYGSQYKALWKCEDCKHKWRAVMGDRTRSVEPRGCPKCCLSRGQGCYTVVSKRNNFHVWCEKNGERGKKLLLEYVDPDKKPTSVTKSSHHKALWKCLKCKHAWRAMVCHRTRCGRPTGCPKCNPQGTKKRKRRDD</sequence>
<dbReference type="InterPro" id="IPR025487">
    <property type="entry name" value="DUF4379"/>
</dbReference>
<dbReference type="GeneID" id="9685976"/>
<keyword evidence="3" id="KW-1185">Reference proteome</keyword>
<accession>C1MY97</accession>
<feature type="domain" description="Treble clef zinc finger" evidence="1">
    <location>
        <begin position="25"/>
        <end position="78"/>
    </location>
</feature>
<dbReference type="Proteomes" id="UP000001876">
    <property type="component" value="Unassembled WGS sequence"/>
</dbReference>
<name>C1MY97_MICPC</name>
<dbReference type="RefSeq" id="XP_003060245.1">
    <property type="nucleotide sequence ID" value="XM_003060199.1"/>
</dbReference>
<reference evidence="2 3" key="1">
    <citation type="journal article" date="2009" name="Science">
        <title>Green evolution and dynamic adaptations revealed by genomes of the marine picoeukaryotes Micromonas.</title>
        <authorList>
            <person name="Worden A.Z."/>
            <person name="Lee J.H."/>
            <person name="Mock T."/>
            <person name="Rouze P."/>
            <person name="Simmons M.P."/>
            <person name="Aerts A.L."/>
            <person name="Allen A.E."/>
            <person name="Cuvelier M.L."/>
            <person name="Derelle E."/>
            <person name="Everett M.V."/>
            <person name="Foulon E."/>
            <person name="Grimwood J."/>
            <person name="Gundlach H."/>
            <person name="Henrissat B."/>
            <person name="Napoli C."/>
            <person name="McDonald S.M."/>
            <person name="Parker M.S."/>
            <person name="Rombauts S."/>
            <person name="Salamov A."/>
            <person name="Von Dassow P."/>
            <person name="Badger J.H."/>
            <person name="Coutinho P.M."/>
            <person name="Demir E."/>
            <person name="Dubchak I."/>
            <person name="Gentemann C."/>
            <person name="Eikrem W."/>
            <person name="Gready J.E."/>
            <person name="John U."/>
            <person name="Lanier W."/>
            <person name="Lindquist E.A."/>
            <person name="Lucas S."/>
            <person name="Mayer K.F."/>
            <person name="Moreau H."/>
            <person name="Not F."/>
            <person name="Otillar R."/>
            <person name="Panaud O."/>
            <person name="Pangilinan J."/>
            <person name="Paulsen I."/>
            <person name="Piegu B."/>
            <person name="Poliakov A."/>
            <person name="Robbens S."/>
            <person name="Schmutz J."/>
            <person name="Toulza E."/>
            <person name="Wyss T."/>
            <person name="Zelensky A."/>
            <person name="Zhou K."/>
            <person name="Armbrust E.V."/>
            <person name="Bhattacharya D."/>
            <person name="Goodenough U.W."/>
            <person name="Van de Peer Y."/>
            <person name="Grigoriev I.V."/>
        </authorList>
    </citation>
    <scope>NUCLEOTIDE SEQUENCE [LARGE SCALE GENOMIC DNA]</scope>
    <source>
        <strain evidence="2 3">CCMP1545</strain>
    </source>
</reference>
<dbReference type="Pfam" id="PF14311">
    <property type="entry name" value="DUF4379"/>
    <property type="match status" value="2"/>
</dbReference>
<proteinExistence type="predicted"/>
<dbReference type="AlphaFoldDB" id="C1MY97"/>
<feature type="domain" description="Treble clef zinc finger" evidence="1">
    <location>
        <begin position="109"/>
        <end position="163"/>
    </location>
</feature>
<dbReference type="EMBL" id="GG663742">
    <property type="protein sequence ID" value="EEH55014.1"/>
    <property type="molecule type" value="Genomic_DNA"/>
</dbReference>
<gene>
    <name evidence="2" type="ORF">MICPUCDRAFT_59827</name>
</gene>
<evidence type="ECO:0000313" key="3">
    <source>
        <dbReference type="Proteomes" id="UP000001876"/>
    </source>
</evidence>
<dbReference type="KEGG" id="mpp:MICPUCDRAFT_59827"/>
<dbReference type="PANTHER" id="PTHR37317:SF1">
    <property type="entry name" value="ZINC-RIBBON DOMAIN-CONTAINING PROTEIN-RELATED"/>
    <property type="match status" value="1"/>
</dbReference>